<proteinExistence type="predicted"/>
<evidence type="ECO:0008006" key="3">
    <source>
        <dbReference type="Google" id="ProtNLM"/>
    </source>
</evidence>
<dbReference type="GO" id="GO:0006310">
    <property type="term" value="P:DNA recombination"/>
    <property type="evidence" value="ECO:0007669"/>
    <property type="project" value="InterPro"/>
</dbReference>
<dbReference type="AlphaFoldDB" id="A0A2K1Q425"/>
<dbReference type="Proteomes" id="UP000236220">
    <property type="component" value="Unassembled WGS sequence"/>
</dbReference>
<reference evidence="1 2" key="1">
    <citation type="submission" date="2017-08" db="EMBL/GenBank/DDBJ databases">
        <title>Lysobacter sylvestris genome.</title>
        <authorList>
            <person name="Zhang D.-C."/>
            <person name="Albuquerque L."/>
            <person name="Franca L."/>
            <person name="Froufe H.J.C."/>
            <person name="Barroso C."/>
            <person name="Egas C."/>
            <person name="Da Costa M."/>
            <person name="Margesin R."/>
        </authorList>
    </citation>
    <scope>NUCLEOTIDE SEQUENCE [LARGE SCALE GENOMIC DNA]</scope>
    <source>
        <strain evidence="1 2">AM20-91</strain>
    </source>
</reference>
<protein>
    <recommendedName>
        <fullName evidence="3">Integrase</fullName>
    </recommendedName>
</protein>
<comment type="caution">
    <text evidence="1">The sequence shown here is derived from an EMBL/GenBank/DDBJ whole genome shotgun (WGS) entry which is preliminary data.</text>
</comment>
<sequence>MVANAQQFIFLLRGPEVDHIGPESLCYKLQTLPPNDDFPVIVDLQGKPVCRYRDHKWLIGAAPLNFGTDLSDLGPKGRYLTDANGELLKRCVAWFMFGERRGISVLTLTSYHTNLKRIFAFCSSCARPIVASDLSRYFDSMDVALAQAIPSGSSRSTIYLLHELWQARDHLGFTLLNPEQIARLMELIPAHVTEQTEFIPPRIWAYQAGRMQACLRDFLEHKAQFESALYELIDAYRSNFGSLITARDTPYANRNPCRSAQAGRIRGCTYIGSFVDVAERHGIRGVIGRWLFRPGTTWDDLDSSQASPQMLTQYFNALGLVGTAYLQCFSGMRFGEAMSLRCNCLSVEHDSLLGDIHILSGETTKTTQDDDARWLAAPTVEFAVESLSIIARWRTAIAVEYGDVPLTLEDKTNPYLVCRPYENWANGNGYAKKLVPSALRPSSYEISRWRNRVPGLFEDHSLCITADDEAYVRRFNTNANLEHYGEGQLWHLTSHQYRRTSAVMMGASQVSLEAQQYQFKQLTLNQSGYYRNGFQSLRLNRAFTQELVSTKYELVSLELGLLNGPEYVSPLGPSRKNEILRFFEISSGDEIQKAAKKGQLAVKQTLFGICTRLDSCPYGGHDNIAYCPDCKDALLSKRKRGSVEQLGKTIAVRLVDVPLETPLRAQLERSAKAVERFMNVTA</sequence>
<dbReference type="OrthoDB" id="8768428at2"/>
<dbReference type="RefSeq" id="WP_103074791.1">
    <property type="nucleotide sequence ID" value="NZ_NPZB01000001.1"/>
</dbReference>
<dbReference type="GO" id="GO:0003677">
    <property type="term" value="F:DNA binding"/>
    <property type="evidence" value="ECO:0007669"/>
    <property type="project" value="InterPro"/>
</dbReference>
<dbReference type="InterPro" id="IPR013762">
    <property type="entry name" value="Integrase-like_cat_sf"/>
</dbReference>
<evidence type="ECO:0000313" key="1">
    <source>
        <dbReference type="EMBL" id="PNS09763.1"/>
    </source>
</evidence>
<accession>A0A2K1Q425</accession>
<organism evidence="1 2">
    <name type="scientific">Solilutibacter silvestris</name>
    <dbReference type="NCBI Taxonomy" id="1645665"/>
    <lineage>
        <taxon>Bacteria</taxon>
        <taxon>Pseudomonadati</taxon>
        <taxon>Pseudomonadota</taxon>
        <taxon>Gammaproteobacteria</taxon>
        <taxon>Lysobacterales</taxon>
        <taxon>Lysobacteraceae</taxon>
        <taxon>Solilutibacter</taxon>
    </lineage>
</organism>
<evidence type="ECO:0000313" key="2">
    <source>
        <dbReference type="Proteomes" id="UP000236220"/>
    </source>
</evidence>
<name>A0A2K1Q425_9GAMM</name>
<dbReference type="Gene3D" id="1.10.443.10">
    <property type="entry name" value="Intergrase catalytic core"/>
    <property type="match status" value="1"/>
</dbReference>
<dbReference type="EMBL" id="NPZB01000001">
    <property type="protein sequence ID" value="PNS09763.1"/>
    <property type="molecule type" value="Genomic_DNA"/>
</dbReference>
<gene>
    <name evidence="1" type="ORF">Lysil_1392</name>
</gene>
<keyword evidence="2" id="KW-1185">Reference proteome</keyword>
<dbReference type="GO" id="GO:0015074">
    <property type="term" value="P:DNA integration"/>
    <property type="evidence" value="ECO:0007669"/>
    <property type="project" value="InterPro"/>
</dbReference>